<feature type="non-terminal residue" evidence="1">
    <location>
        <position position="188"/>
    </location>
</feature>
<keyword evidence="2" id="KW-1185">Reference proteome</keyword>
<organism evidence="1 2">
    <name type="scientific">Triparma retinervis</name>
    <dbReference type="NCBI Taxonomy" id="2557542"/>
    <lineage>
        <taxon>Eukaryota</taxon>
        <taxon>Sar</taxon>
        <taxon>Stramenopiles</taxon>
        <taxon>Ochrophyta</taxon>
        <taxon>Bolidophyceae</taxon>
        <taxon>Parmales</taxon>
        <taxon>Triparmaceae</taxon>
        <taxon>Triparma</taxon>
    </lineage>
</organism>
<dbReference type="AlphaFoldDB" id="A0A9W7FZD1"/>
<dbReference type="InterPro" id="IPR023393">
    <property type="entry name" value="START-like_dom_sf"/>
</dbReference>
<name>A0A9W7FZD1_9STRA</name>
<gene>
    <name evidence="1" type="ORF">TrRE_jg491</name>
</gene>
<reference evidence="1" key="1">
    <citation type="submission" date="2022-07" db="EMBL/GenBank/DDBJ databases">
        <title>Genome analysis of Parmales, a sister group of diatoms, reveals the evolutionary specialization of diatoms from phago-mixotrophs to photoautotrophs.</title>
        <authorList>
            <person name="Ban H."/>
            <person name="Sato S."/>
            <person name="Yoshikawa S."/>
            <person name="Kazumasa Y."/>
            <person name="Nakamura Y."/>
            <person name="Ichinomiya M."/>
            <person name="Saitoh K."/>
            <person name="Sato N."/>
            <person name="Blanc-Mathieu R."/>
            <person name="Endo H."/>
            <person name="Kuwata A."/>
            <person name="Ogata H."/>
        </authorList>
    </citation>
    <scope>NUCLEOTIDE SEQUENCE</scope>
</reference>
<dbReference type="EMBL" id="BRXZ01007151">
    <property type="protein sequence ID" value="GMI24813.1"/>
    <property type="molecule type" value="Genomic_DNA"/>
</dbReference>
<sequence>MEELLGKIAELTHQQKIIGDSYADGTDAMHIISEMPFPLCARECIIRRSVDINGDTGRIITRTHPGYDPNVKAVKISPLRVMADIHIAGYYLESISTNRTRVTYLMGCDLNGVFSLDWMARRAGAYYLKKIVDWTVNDAKSVRGGGEEGAGMNAKKKYGLAFDMGSIFGGDKDVEEGSFEMTNTWAKA</sequence>
<dbReference type="Gene3D" id="3.30.530.20">
    <property type="match status" value="1"/>
</dbReference>
<evidence type="ECO:0000313" key="2">
    <source>
        <dbReference type="Proteomes" id="UP001165082"/>
    </source>
</evidence>
<comment type="caution">
    <text evidence="1">The sequence shown here is derived from an EMBL/GenBank/DDBJ whole genome shotgun (WGS) entry which is preliminary data.</text>
</comment>
<evidence type="ECO:0000313" key="1">
    <source>
        <dbReference type="EMBL" id="GMI24813.1"/>
    </source>
</evidence>
<protein>
    <submittedName>
        <fullName evidence="1">Uncharacterized protein</fullName>
    </submittedName>
</protein>
<dbReference type="OrthoDB" id="10642606at2759"/>
<accession>A0A9W7FZD1</accession>
<proteinExistence type="predicted"/>
<dbReference type="Proteomes" id="UP001165082">
    <property type="component" value="Unassembled WGS sequence"/>
</dbReference>
<dbReference type="SUPFAM" id="SSF55961">
    <property type="entry name" value="Bet v1-like"/>
    <property type="match status" value="1"/>
</dbReference>